<name>A0A8X7BV69_9ARAC</name>
<evidence type="ECO:0000313" key="1">
    <source>
        <dbReference type="EMBL" id="GFY44328.1"/>
    </source>
</evidence>
<reference evidence="1" key="1">
    <citation type="submission" date="2020-08" db="EMBL/GenBank/DDBJ databases">
        <title>Multicomponent nature underlies the extraordinary mechanical properties of spider dragline silk.</title>
        <authorList>
            <person name="Kono N."/>
            <person name="Nakamura H."/>
            <person name="Mori M."/>
            <person name="Yoshida Y."/>
            <person name="Ohtoshi R."/>
            <person name="Malay A.D."/>
            <person name="Moran D.A.P."/>
            <person name="Tomita M."/>
            <person name="Numata K."/>
            <person name="Arakawa K."/>
        </authorList>
    </citation>
    <scope>NUCLEOTIDE SEQUENCE</scope>
</reference>
<evidence type="ECO:0000313" key="2">
    <source>
        <dbReference type="Proteomes" id="UP000886998"/>
    </source>
</evidence>
<gene>
    <name evidence="1" type="ORF">TNIN_296531</name>
</gene>
<accession>A0A8X7BV69</accession>
<proteinExistence type="predicted"/>
<dbReference type="Proteomes" id="UP000886998">
    <property type="component" value="Unassembled WGS sequence"/>
</dbReference>
<comment type="caution">
    <text evidence="1">The sequence shown here is derived from an EMBL/GenBank/DDBJ whole genome shotgun (WGS) entry which is preliminary data.</text>
</comment>
<dbReference type="EMBL" id="BMAV01004186">
    <property type="protein sequence ID" value="GFY44328.1"/>
    <property type="molecule type" value="Genomic_DNA"/>
</dbReference>
<keyword evidence="2" id="KW-1185">Reference proteome</keyword>
<protein>
    <submittedName>
        <fullName evidence="1">Uncharacterized protein</fullName>
    </submittedName>
</protein>
<sequence>MRGDVEVRAKDKDQIHTELVKSISEALLDLQIRYGNNCLRKIVLKLRDGQESPKDEIYNERPLTSRITSRAPSASSWVKNDWRYGVDTGEIISSYLH</sequence>
<organism evidence="1 2">
    <name type="scientific">Trichonephila inaurata madagascariensis</name>
    <dbReference type="NCBI Taxonomy" id="2747483"/>
    <lineage>
        <taxon>Eukaryota</taxon>
        <taxon>Metazoa</taxon>
        <taxon>Ecdysozoa</taxon>
        <taxon>Arthropoda</taxon>
        <taxon>Chelicerata</taxon>
        <taxon>Arachnida</taxon>
        <taxon>Araneae</taxon>
        <taxon>Araneomorphae</taxon>
        <taxon>Entelegynae</taxon>
        <taxon>Araneoidea</taxon>
        <taxon>Nephilidae</taxon>
        <taxon>Trichonephila</taxon>
        <taxon>Trichonephila inaurata</taxon>
    </lineage>
</organism>
<dbReference type="AlphaFoldDB" id="A0A8X7BV69"/>